<feature type="domain" description="TonB-dependent receptor-like beta-barrel" evidence="10">
    <location>
        <begin position="548"/>
        <end position="954"/>
    </location>
</feature>
<keyword evidence="5 9" id="KW-0798">TonB box</keyword>
<dbReference type="InterPro" id="IPR008969">
    <property type="entry name" value="CarboxyPept-like_regulatory"/>
</dbReference>
<gene>
    <name evidence="12" type="ORF">OM075_15850</name>
</gene>
<comment type="similarity">
    <text evidence="8 9">Belongs to the TonB-dependent receptor family.</text>
</comment>
<dbReference type="InterPro" id="IPR000531">
    <property type="entry name" value="Beta-barrel_TonB"/>
</dbReference>
<dbReference type="Pfam" id="PF07715">
    <property type="entry name" value="Plug"/>
    <property type="match status" value="1"/>
</dbReference>
<keyword evidence="4 8" id="KW-0812">Transmembrane</keyword>
<dbReference type="NCBIfam" id="TIGR04056">
    <property type="entry name" value="OMP_RagA_SusC"/>
    <property type="match status" value="1"/>
</dbReference>
<evidence type="ECO:0000259" key="10">
    <source>
        <dbReference type="Pfam" id="PF00593"/>
    </source>
</evidence>
<dbReference type="AlphaFoldDB" id="A0AAE3M693"/>
<dbReference type="GO" id="GO:0009279">
    <property type="term" value="C:cell outer membrane"/>
    <property type="evidence" value="ECO:0007669"/>
    <property type="project" value="UniProtKB-SubCell"/>
</dbReference>
<comment type="caution">
    <text evidence="12">The sequence shown here is derived from an EMBL/GenBank/DDBJ whole genome shotgun (WGS) entry which is preliminary data.</text>
</comment>
<proteinExistence type="inferred from homology"/>
<reference evidence="12" key="1">
    <citation type="submission" date="2022-10" db="EMBL/GenBank/DDBJ databases">
        <authorList>
            <person name="Yu W.X."/>
        </authorList>
    </citation>
    <scope>NUCLEOTIDE SEQUENCE</scope>
    <source>
        <strain evidence="12">AAT</strain>
    </source>
</reference>
<dbReference type="EMBL" id="JAPDPJ010000040">
    <property type="protein sequence ID" value="MCW3787949.1"/>
    <property type="molecule type" value="Genomic_DNA"/>
</dbReference>
<comment type="subcellular location">
    <subcellularLocation>
        <location evidence="1 8">Cell outer membrane</location>
        <topology evidence="1 8">Multi-pass membrane protein</topology>
    </subcellularLocation>
</comment>
<evidence type="ECO:0000256" key="7">
    <source>
        <dbReference type="ARBA" id="ARBA00023237"/>
    </source>
</evidence>
<keyword evidence="13" id="KW-1185">Reference proteome</keyword>
<evidence type="ECO:0000256" key="3">
    <source>
        <dbReference type="ARBA" id="ARBA00022452"/>
    </source>
</evidence>
<evidence type="ECO:0000256" key="8">
    <source>
        <dbReference type="PROSITE-ProRule" id="PRU01360"/>
    </source>
</evidence>
<evidence type="ECO:0000259" key="11">
    <source>
        <dbReference type="Pfam" id="PF07715"/>
    </source>
</evidence>
<organism evidence="12 13">
    <name type="scientific">Plebeiibacterium sediminum</name>
    <dbReference type="NCBI Taxonomy" id="2992112"/>
    <lineage>
        <taxon>Bacteria</taxon>
        <taxon>Pseudomonadati</taxon>
        <taxon>Bacteroidota</taxon>
        <taxon>Bacteroidia</taxon>
        <taxon>Marinilabiliales</taxon>
        <taxon>Marinilabiliaceae</taxon>
        <taxon>Plebeiibacterium</taxon>
    </lineage>
</organism>
<dbReference type="Pfam" id="PF13715">
    <property type="entry name" value="CarbopepD_reg_2"/>
    <property type="match status" value="1"/>
</dbReference>
<protein>
    <submittedName>
        <fullName evidence="12">TonB-dependent receptor</fullName>
    </submittedName>
</protein>
<feature type="domain" description="TonB-dependent receptor plug" evidence="11">
    <location>
        <begin position="221"/>
        <end position="327"/>
    </location>
</feature>
<keyword evidence="6 8" id="KW-0472">Membrane</keyword>
<evidence type="ECO:0000256" key="4">
    <source>
        <dbReference type="ARBA" id="ARBA00022692"/>
    </source>
</evidence>
<dbReference type="InterPro" id="IPR012910">
    <property type="entry name" value="Plug_dom"/>
</dbReference>
<dbReference type="PROSITE" id="PS52016">
    <property type="entry name" value="TONB_DEPENDENT_REC_3"/>
    <property type="match status" value="1"/>
</dbReference>
<evidence type="ECO:0000313" key="12">
    <source>
        <dbReference type="EMBL" id="MCW3787949.1"/>
    </source>
</evidence>
<name>A0AAE3M693_9BACT</name>
<dbReference type="Proteomes" id="UP001209229">
    <property type="component" value="Unassembled WGS sequence"/>
</dbReference>
<dbReference type="FunFam" id="2.170.130.10:FF:000003">
    <property type="entry name" value="SusC/RagA family TonB-linked outer membrane protein"/>
    <property type="match status" value="1"/>
</dbReference>
<evidence type="ECO:0000256" key="9">
    <source>
        <dbReference type="RuleBase" id="RU003357"/>
    </source>
</evidence>
<evidence type="ECO:0000313" key="13">
    <source>
        <dbReference type="Proteomes" id="UP001209229"/>
    </source>
</evidence>
<dbReference type="SUPFAM" id="SSF49464">
    <property type="entry name" value="Carboxypeptidase regulatory domain-like"/>
    <property type="match status" value="1"/>
</dbReference>
<dbReference type="NCBIfam" id="TIGR04057">
    <property type="entry name" value="SusC_RagA_signa"/>
    <property type="match status" value="1"/>
</dbReference>
<keyword evidence="3 8" id="KW-1134">Transmembrane beta strand</keyword>
<evidence type="ECO:0000256" key="1">
    <source>
        <dbReference type="ARBA" id="ARBA00004571"/>
    </source>
</evidence>
<dbReference type="InterPro" id="IPR039426">
    <property type="entry name" value="TonB-dep_rcpt-like"/>
</dbReference>
<dbReference type="Gene3D" id="2.170.130.10">
    <property type="entry name" value="TonB-dependent receptor, plug domain"/>
    <property type="match status" value="1"/>
</dbReference>
<evidence type="ECO:0000256" key="6">
    <source>
        <dbReference type="ARBA" id="ARBA00023136"/>
    </source>
</evidence>
<dbReference type="InterPro" id="IPR023997">
    <property type="entry name" value="TonB-dep_OMP_SusC/RagA_CS"/>
</dbReference>
<evidence type="ECO:0000256" key="2">
    <source>
        <dbReference type="ARBA" id="ARBA00022448"/>
    </source>
</evidence>
<dbReference type="RefSeq" id="WP_301191513.1">
    <property type="nucleotide sequence ID" value="NZ_JAPDPJ010000040.1"/>
</dbReference>
<dbReference type="Gene3D" id="2.40.170.20">
    <property type="entry name" value="TonB-dependent receptor, beta-barrel domain"/>
    <property type="match status" value="1"/>
</dbReference>
<keyword evidence="12" id="KW-0675">Receptor</keyword>
<evidence type="ECO:0000256" key="5">
    <source>
        <dbReference type="ARBA" id="ARBA00023077"/>
    </source>
</evidence>
<dbReference type="InterPro" id="IPR036942">
    <property type="entry name" value="Beta-barrel_TonB_sf"/>
</dbReference>
<dbReference type="Gene3D" id="2.60.40.1120">
    <property type="entry name" value="Carboxypeptidase-like, regulatory domain"/>
    <property type="match status" value="1"/>
</dbReference>
<dbReference type="InterPro" id="IPR023996">
    <property type="entry name" value="TonB-dep_OMP_SusC/RagA"/>
</dbReference>
<accession>A0AAE3M693</accession>
<sequence>MKKNGIAREGTTSFVGRKILRIMKISMFLLTVCLLQVSARGSYGQNARITVKMGEITVGDALTVIQEETEFKVAFSSEYVNLERKVNVDYENEPLANVLEDIFQGTNIGYMVVNKQIVLYEVNTQQHENIKISGSVTDGMREGIPGVSIVIKGTDIGTITNYDGNYTLSNVPINSTLVFSFIGMRTQEFLVSGPENINVTMEPVAMDMDEVVVVGYTKQRKETITGAISSITTTDLKQSPTANLTNALAGRMPGLIVNQYSGGEPGVDQSEIFVRGLGTYGSKSPIVIVDGVERDMNFLAPEEIETFTILKDASATAPYGVRGANGVIIITTKRGKEQEATVNFKASYGVNEPVQFPTYLGSAEYAELYNEAIQNDNPGINPENLNLFTQDAIDKFRRAKGDNSDGLGYNWDYFDYAFKPGAQSDYSLSIKGGNERARYYVMANYFQQDGNYKHTDLAQYNTQAVFKRYNFRSNIDIDITDNFYAKLDIGARITDRNAPGTTAGRIVEFANTQPPYLPITLEVNEDIETNKIYAANNPSGMLYGDQIYRFNILGELSRTGFLNEKNTYLNGSFALGHKLDFITKGLQAEAIFSYDASDGRWINRKVDTYSEGYREYPGYATFVPVEGSDVYRTPGHYVGEYKTGNKYDIDQTIGNGFSRNSTVGRSYLQLKLEYDQKFGAHSVTGMVLANRSKKDIDNQVSFCYQGITGRATYDFASRYLFEVNMGYNGSENFAPGKRYGFFPAVSGGWIISNESFMASTSKWLDNLKIRGSYGLVGSDNIPNNSRFIYLQYYGGGGDYSFGIDNFGSGAGGGISEGNLANPNLTWEKAKKTDIGFDLVMFDQRLSLSVDYFFEHRYDIITDLSGGDKFGLPDIVGKDAPYVNSGIVDNKGVDLEISWRGKIGDNFQYYFKPNFTYAKNKIKFMNEIDRKYSWRAQTGKRIGEHFNYVVDHFVRDEAEAEMLNEMNNGAGFQSWGQLTPGDVVYKDLNGDGKIDDLGDRTAMGNPRSPEIMFGLPIGFKFKGWDFSMLLQGAARTSVQLSGAAVWDFPLFSQDKYGKVKPMHLKRWTPETAETAKYPALHFGDHSNNKNSNSSLFMYDASYMRMKTIELGYNVSREKLKTIGLKAVRIYVQGLNLFTFDKLGEVDMDPETQEGSGDWYPIQKVINFGIDATF</sequence>
<dbReference type="InterPro" id="IPR037066">
    <property type="entry name" value="Plug_dom_sf"/>
</dbReference>
<keyword evidence="7 8" id="KW-0998">Cell outer membrane</keyword>
<keyword evidence="2 8" id="KW-0813">Transport</keyword>
<dbReference type="Pfam" id="PF00593">
    <property type="entry name" value="TonB_dep_Rec_b-barrel"/>
    <property type="match status" value="1"/>
</dbReference>
<dbReference type="SUPFAM" id="SSF56935">
    <property type="entry name" value="Porins"/>
    <property type="match status" value="1"/>
</dbReference>